<accession>A0A4Z0GRP0</accession>
<organism evidence="10 11">
    <name type="scientific">Sporolactobacillus shoreae</name>
    <dbReference type="NCBI Taxonomy" id="1465501"/>
    <lineage>
        <taxon>Bacteria</taxon>
        <taxon>Bacillati</taxon>
        <taxon>Bacillota</taxon>
        <taxon>Bacilli</taxon>
        <taxon>Bacillales</taxon>
        <taxon>Sporolactobacillaceae</taxon>
        <taxon>Sporolactobacillus</taxon>
    </lineage>
</organism>
<evidence type="ECO:0000256" key="6">
    <source>
        <dbReference type="ARBA" id="ARBA00023136"/>
    </source>
</evidence>
<dbReference type="PANTHER" id="PTHR30487:SF0">
    <property type="entry name" value="PREPILIN LEADER PEPTIDASE_N-METHYLTRANSFERASE-RELATED"/>
    <property type="match status" value="1"/>
</dbReference>
<dbReference type="AlphaFoldDB" id="A0A4Z0GRP0"/>
<evidence type="ECO:0000256" key="2">
    <source>
        <dbReference type="ARBA" id="ARBA00005801"/>
    </source>
</evidence>
<keyword evidence="5 7" id="KW-1133">Transmembrane helix</keyword>
<name>A0A4Z0GRP0_9BACL</name>
<feature type="transmembrane region" description="Helical" evidence="7">
    <location>
        <begin position="228"/>
        <end position="251"/>
    </location>
</feature>
<keyword evidence="4 7" id="KW-0812">Transmembrane</keyword>
<keyword evidence="11" id="KW-1185">Reference proteome</keyword>
<sequence length="255" mass="28231">MDFLLSNVANFYIFLLGLVLGSFYNVVGLRVSEGQSIITPPSHCPSCGRRLTIRDLVPVFSYLFLRGRCRTCHVRISPIYPIIEASTGLLFLFSFLRATSIEEMLAGWLLVSLLMIVLVTDLTEMMIPDKILIWFLAFFIIFRGIYHLVPWWDSLLGAASGFALLAIIALVSQGGMGGGDVKLFAVMGLLVGMKIVLLGFFFSTLFGAIIGVGGLLTGLIRRRQPVPFVPFIVLGMLTAFFFGDQLISLYLNLLF</sequence>
<evidence type="ECO:0000256" key="3">
    <source>
        <dbReference type="ARBA" id="ARBA00022475"/>
    </source>
</evidence>
<dbReference type="Proteomes" id="UP000298347">
    <property type="component" value="Unassembled WGS sequence"/>
</dbReference>
<dbReference type="InterPro" id="IPR000045">
    <property type="entry name" value="Prepilin_IV_endopep_pep"/>
</dbReference>
<evidence type="ECO:0000256" key="1">
    <source>
        <dbReference type="ARBA" id="ARBA00004651"/>
    </source>
</evidence>
<keyword evidence="6 7" id="KW-0472">Membrane</keyword>
<dbReference type="EMBL" id="SRJD01000003">
    <property type="protein sequence ID" value="TGA99520.1"/>
    <property type="molecule type" value="Genomic_DNA"/>
</dbReference>
<feature type="transmembrane region" description="Helical" evidence="7">
    <location>
        <begin position="105"/>
        <end position="124"/>
    </location>
</feature>
<feature type="transmembrane region" description="Helical" evidence="7">
    <location>
        <begin position="155"/>
        <end position="171"/>
    </location>
</feature>
<evidence type="ECO:0000259" key="9">
    <source>
        <dbReference type="Pfam" id="PF06750"/>
    </source>
</evidence>
<evidence type="ECO:0000256" key="4">
    <source>
        <dbReference type="ARBA" id="ARBA00022692"/>
    </source>
</evidence>
<evidence type="ECO:0000313" key="11">
    <source>
        <dbReference type="Proteomes" id="UP000298347"/>
    </source>
</evidence>
<dbReference type="GO" id="GO:0005886">
    <property type="term" value="C:plasma membrane"/>
    <property type="evidence" value="ECO:0007669"/>
    <property type="project" value="UniProtKB-SubCell"/>
</dbReference>
<dbReference type="OrthoDB" id="9789291at2"/>
<dbReference type="GO" id="GO:0004190">
    <property type="term" value="F:aspartic-type endopeptidase activity"/>
    <property type="evidence" value="ECO:0007669"/>
    <property type="project" value="InterPro"/>
</dbReference>
<protein>
    <submittedName>
        <fullName evidence="10">Prepilin peptidase</fullName>
    </submittedName>
</protein>
<keyword evidence="3" id="KW-1003">Cell membrane</keyword>
<feature type="transmembrane region" description="Helical" evidence="7">
    <location>
        <begin position="78"/>
        <end position="99"/>
    </location>
</feature>
<comment type="similarity">
    <text evidence="2">Belongs to the peptidase A24 family.</text>
</comment>
<dbReference type="Gene3D" id="1.20.120.1220">
    <property type="match status" value="1"/>
</dbReference>
<dbReference type="RefSeq" id="WP_135347543.1">
    <property type="nucleotide sequence ID" value="NZ_SRJD01000003.1"/>
</dbReference>
<feature type="domain" description="Prepilin peptidase A24 N-terminal" evidence="9">
    <location>
        <begin position="15"/>
        <end position="97"/>
    </location>
</feature>
<proteinExistence type="inferred from homology"/>
<evidence type="ECO:0000256" key="5">
    <source>
        <dbReference type="ARBA" id="ARBA00022989"/>
    </source>
</evidence>
<dbReference type="InterPro" id="IPR050882">
    <property type="entry name" value="Prepilin_peptidase/N-MTase"/>
</dbReference>
<dbReference type="Pfam" id="PF01478">
    <property type="entry name" value="Peptidase_A24"/>
    <property type="match status" value="1"/>
</dbReference>
<dbReference type="PANTHER" id="PTHR30487">
    <property type="entry name" value="TYPE 4 PREPILIN-LIKE PROTEINS LEADER PEPTIDE-PROCESSING ENZYME"/>
    <property type="match status" value="1"/>
</dbReference>
<evidence type="ECO:0000259" key="8">
    <source>
        <dbReference type="Pfam" id="PF01478"/>
    </source>
</evidence>
<dbReference type="InterPro" id="IPR010627">
    <property type="entry name" value="Prepilin_pept_A24_N"/>
</dbReference>
<dbReference type="Pfam" id="PF06750">
    <property type="entry name" value="A24_N_bact"/>
    <property type="match status" value="1"/>
</dbReference>
<comment type="caution">
    <text evidence="10">The sequence shown here is derived from an EMBL/GenBank/DDBJ whole genome shotgun (WGS) entry which is preliminary data.</text>
</comment>
<evidence type="ECO:0000256" key="7">
    <source>
        <dbReference type="SAM" id="Phobius"/>
    </source>
</evidence>
<reference evidence="10 11" key="1">
    <citation type="journal article" date="2015" name="Int. J. Syst. Evol. Microbiol.">
        <title>Sporolactobacillus shoreae sp. nov. and Sporolactobacillus spathodeae sp. nov., two spore-forming lactic acid bacteria isolated from tree barks in Thailand.</title>
        <authorList>
            <person name="Thamacharoensuk T."/>
            <person name="Kitahara M."/>
            <person name="Ohkuma M."/>
            <person name="Thongchul N."/>
            <person name="Tanasupawat S."/>
        </authorList>
    </citation>
    <scope>NUCLEOTIDE SEQUENCE [LARGE SCALE GENOMIC DNA]</scope>
    <source>
        <strain evidence="10 11">BK92</strain>
    </source>
</reference>
<comment type="subcellular location">
    <subcellularLocation>
        <location evidence="1">Cell membrane</location>
        <topology evidence="1">Multi-pass membrane protein</topology>
    </subcellularLocation>
</comment>
<feature type="transmembrane region" description="Helical" evidence="7">
    <location>
        <begin position="12"/>
        <end position="31"/>
    </location>
</feature>
<evidence type="ECO:0000313" key="10">
    <source>
        <dbReference type="EMBL" id="TGA99520.1"/>
    </source>
</evidence>
<feature type="transmembrane region" description="Helical" evidence="7">
    <location>
        <begin position="183"/>
        <end position="216"/>
    </location>
</feature>
<feature type="domain" description="Prepilin type IV endopeptidase peptidase" evidence="8">
    <location>
        <begin position="108"/>
        <end position="212"/>
    </location>
</feature>
<gene>
    <name evidence="10" type="ORF">E4665_04130</name>
</gene>
<dbReference type="GO" id="GO:0006465">
    <property type="term" value="P:signal peptide processing"/>
    <property type="evidence" value="ECO:0007669"/>
    <property type="project" value="TreeGrafter"/>
</dbReference>
<feature type="transmembrane region" description="Helical" evidence="7">
    <location>
        <begin position="131"/>
        <end position="149"/>
    </location>
</feature>